<evidence type="ECO:0000256" key="1">
    <source>
        <dbReference type="SAM" id="Coils"/>
    </source>
</evidence>
<dbReference type="AlphaFoldDB" id="A0A4Y2CBZ1"/>
<evidence type="ECO:0000313" key="3">
    <source>
        <dbReference type="Proteomes" id="UP000499080"/>
    </source>
</evidence>
<gene>
    <name evidence="2" type="ORF">AVEN_269561_1</name>
</gene>
<protein>
    <submittedName>
        <fullName evidence="2">Uncharacterized protein</fullName>
    </submittedName>
</protein>
<name>A0A4Y2CBZ1_ARAVE</name>
<dbReference type="Proteomes" id="UP000499080">
    <property type="component" value="Unassembled WGS sequence"/>
</dbReference>
<keyword evidence="1" id="KW-0175">Coiled coil</keyword>
<keyword evidence="3" id="KW-1185">Reference proteome</keyword>
<feature type="coiled-coil region" evidence="1">
    <location>
        <begin position="14"/>
        <end position="48"/>
    </location>
</feature>
<reference evidence="2 3" key="1">
    <citation type="journal article" date="2019" name="Sci. Rep.">
        <title>Orb-weaving spider Araneus ventricosus genome elucidates the spidroin gene catalogue.</title>
        <authorList>
            <person name="Kono N."/>
            <person name="Nakamura H."/>
            <person name="Ohtoshi R."/>
            <person name="Moran D.A.P."/>
            <person name="Shinohara A."/>
            <person name="Yoshida Y."/>
            <person name="Fujiwara M."/>
            <person name="Mori M."/>
            <person name="Tomita M."/>
            <person name="Arakawa K."/>
        </authorList>
    </citation>
    <scope>NUCLEOTIDE SEQUENCE [LARGE SCALE GENOMIC DNA]</scope>
</reference>
<sequence>MFCELRTTNYKHQIKKLKKVNKELACSLQDAKCRAADQERALAECTRENTQTMFVKMKIKDVVETVKKLVTDLGEVYDVLDGKSFDFLRNSR</sequence>
<dbReference type="EMBL" id="BGPR01000175">
    <property type="protein sequence ID" value="GBM01952.1"/>
    <property type="molecule type" value="Genomic_DNA"/>
</dbReference>
<comment type="caution">
    <text evidence="2">The sequence shown here is derived from an EMBL/GenBank/DDBJ whole genome shotgun (WGS) entry which is preliminary data.</text>
</comment>
<evidence type="ECO:0000313" key="2">
    <source>
        <dbReference type="EMBL" id="GBM01952.1"/>
    </source>
</evidence>
<accession>A0A4Y2CBZ1</accession>
<dbReference type="OrthoDB" id="6437465at2759"/>
<organism evidence="2 3">
    <name type="scientific">Araneus ventricosus</name>
    <name type="common">Orbweaver spider</name>
    <name type="synonym">Epeira ventricosa</name>
    <dbReference type="NCBI Taxonomy" id="182803"/>
    <lineage>
        <taxon>Eukaryota</taxon>
        <taxon>Metazoa</taxon>
        <taxon>Ecdysozoa</taxon>
        <taxon>Arthropoda</taxon>
        <taxon>Chelicerata</taxon>
        <taxon>Arachnida</taxon>
        <taxon>Araneae</taxon>
        <taxon>Araneomorphae</taxon>
        <taxon>Entelegynae</taxon>
        <taxon>Araneoidea</taxon>
        <taxon>Araneidae</taxon>
        <taxon>Araneus</taxon>
    </lineage>
</organism>
<proteinExistence type="predicted"/>